<evidence type="ECO:0000256" key="1">
    <source>
        <dbReference type="SAM" id="Coils"/>
    </source>
</evidence>
<name>A0A5E4QHE9_9NEOP</name>
<feature type="compositionally biased region" description="Basic and acidic residues" evidence="2">
    <location>
        <begin position="170"/>
        <end position="188"/>
    </location>
</feature>
<reference evidence="3 4" key="1">
    <citation type="submission" date="2017-07" db="EMBL/GenBank/DDBJ databases">
        <authorList>
            <person name="Talla V."/>
            <person name="Backstrom N."/>
        </authorList>
    </citation>
    <scope>NUCLEOTIDE SEQUENCE [LARGE SCALE GENOMIC DNA]</scope>
</reference>
<gene>
    <name evidence="3" type="ORF">LSINAPIS_LOCUS8580</name>
</gene>
<organism evidence="3 4">
    <name type="scientific">Leptidea sinapis</name>
    <dbReference type="NCBI Taxonomy" id="189913"/>
    <lineage>
        <taxon>Eukaryota</taxon>
        <taxon>Metazoa</taxon>
        <taxon>Ecdysozoa</taxon>
        <taxon>Arthropoda</taxon>
        <taxon>Hexapoda</taxon>
        <taxon>Insecta</taxon>
        <taxon>Pterygota</taxon>
        <taxon>Neoptera</taxon>
        <taxon>Endopterygota</taxon>
        <taxon>Lepidoptera</taxon>
        <taxon>Glossata</taxon>
        <taxon>Ditrysia</taxon>
        <taxon>Papilionoidea</taxon>
        <taxon>Pieridae</taxon>
        <taxon>Dismorphiinae</taxon>
        <taxon>Leptidea</taxon>
    </lineage>
</organism>
<accession>A0A5E4QHE9</accession>
<keyword evidence="4" id="KW-1185">Reference proteome</keyword>
<evidence type="ECO:0000313" key="3">
    <source>
        <dbReference type="EMBL" id="VVC97256.1"/>
    </source>
</evidence>
<sequence>MVNIYINVLGVIQIIIRSSTLEPLIEDNRILKNKIEILEKKIEYLEKEKKLNNILFFGLEESEGSSSLLQRVQKIFKDEFKITLEANYVSKINRFGRNKENKLRPVLISFTSHWKRNEVLKLKKSLKNGYVTEDFLEKRELKTKLIEERAKGNTAYFKYDQLVVKEGNQNKEKRKRDYLTSPENEKQAKKSVVQNSAAKENNNIDITKPLQEKYDILEKELVNLKKSSAKKEKQHKLGKETLNLTEERNKMLDNRKDNKQNIESISKQIQTSKRKHRKIERLNVLREYIEKTGGIKKGLKHLSQYTLWIPNMKSKNLANSVKCRQVITTVSTDNRVPEALECTWPFNLPTVLATRLLRLMRINMILKLMRFFQIDE</sequence>
<evidence type="ECO:0008006" key="5">
    <source>
        <dbReference type="Google" id="ProtNLM"/>
    </source>
</evidence>
<proteinExistence type="predicted"/>
<dbReference type="AlphaFoldDB" id="A0A5E4QHE9"/>
<evidence type="ECO:0000313" key="4">
    <source>
        <dbReference type="Proteomes" id="UP000324832"/>
    </source>
</evidence>
<feature type="coiled-coil region" evidence="1">
    <location>
        <begin position="21"/>
        <end position="48"/>
    </location>
</feature>
<dbReference type="Gene3D" id="3.30.70.1820">
    <property type="entry name" value="L1 transposable element, RRM domain"/>
    <property type="match status" value="1"/>
</dbReference>
<feature type="region of interest" description="Disordered" evidence="2">
    <location>
        <begin position="251"/>
        <end position="273"/>
    </location>
</feature>
<protein>
    <recommendedName>
        <fullName evidence="5">Endonuclease-reverse transcriptase</fullName>
    </recommendedName>
</protein>
<feature type="compositionally biased region" description="Basic and acidic residues" evidence="2">
    <location>
        <begin position="251"/>
        <end position="260"/>
    </location>
</feature>
<feature type="compositionally biased region" description="Polar residues" evidence="2">
    <location>
        <begin position="261"/>
        <end position="271"/>
    </location>
</feature>
<keyword evidence="1" id="KW-0175">Coiled coil</keyword>
<dbReference type="EMBL" id="FZQP02003112">
    <property type="protein sequence ID" value="VVC97256.1"/>
    <property type="molecule type" value="Genomic_DNA"/>
</dbReference>
<feature type="region of interest" description="Disordered" evidence="2">
    <location>
        <begin position="170"/>
        <end position="197"/>
    </location>
</feature>
<evidence type="ECO:0000256" key="2">
    <source>
        <dbReference type="SAM" id="MobiDB-lite"/>
    </source>
</evidence>
<dbReference type="Proteomes" id="UP000324832">
    <property type="component" value="Unassembled WGS sequence"/>
</dbReference>